<evidence type="ECO:0000256" key="2">
    <source>
        <dbReference type="ARBA" id="ARBA00023015"/>
    </source>
</evidence>
<evidence type="ECO:0000256" key="3">
    <source>
        <dbReference type="ARBA" id="ARBA00023125"/>
    </source>
</evidence>
<dbReference type="InterPro" id="IPR016177">
    <property type="entry name" value="DNA-bd_dom_sf"/>
</dbReference>
<evidence type="ECO:0000256" key="4">
    <source>
        <dbReference type="ARBA" id="ARBA00023163"/>
    </source>
</evidence>
<feature type="compositionally biased region" description="Basic and acidic residues" evidence="6">
    <location>
        <begin position="135"/>
        <end position="146"/>
    </location>
</feature>
<feature type="compositionally biased region" description="Basic and acidic residues" evidence="6">
    <location>
        <begin position="87"/>
        <end position="99"/>
    </location>
</feature>
<feature type="compositionally biased region" description="Basic and acidic residues" evidence="6">
    <location>
        <begin position="196"/>
        <end position="207"/>
    </location>
</feature>
<organism evidence="8 9">
    <name type="scientific">Apostasia shenzhenica</name>
    <dbReference type="NCBI Taxonomy" id="1088818"/>
    <lineage>
        <taxon>Eukaryota</taxon>
        <taxon>Viridiplantae</taxon>
        <taxon>Streptophyta</taxon>
        <taxon>Embryophyta</taxon>
        <taxon>Tracheophyta</taxon>
        <taxon>Spermatophyta</taxon>
        <taxon>Magnoliopsida</taxon>
        <taxon>Liliopsida</taxon>
        <taxon>Asparagales</taxon>
        <taxon>Orchidaceae</taxon>
        <taxon>Apostasioideae</taxon>
        <taxon>Apostasia</taxon>
    </lineage>
</organism>
<dbReference type="InterPro" id="IPR039622">
    <property type="entry name" value="MBD10/11"/>
</dbReference>
<dbReference type="GO" id="GO:0003677">
    <property type="term" value="F:DNA binding"/>
    <property type="evidence" value="ECO:0007669"/>
    <property type="project" value="UniProtKB-KW"/>
</dbReference>
<dbReference type="PANTHER" id="PTHR33729">
    <property type="entry name" value="METHYL-CPG BINDING DOMAIN CONTAINING PROTEIN, EXPRESSED"/>
    <property type="match status" value="1"/>
</dbReference>
<dbReference type="AlphaFoldDB" id="A0A2I0A5S7"/>
<feature type="region of interest" description="Disordered" evidence="6">
    <location>
        <begin position="52"/>
        <end position="275"/>
    </location>
</feature>
<keyword evidence="3" id="KW-0238">DNA-binding</keyword>
<dbReference type="GO" id="GO:0005634">
    <property type="term" value="C:nucleus"/>
    <property type="evidence" value="ECO:0007669"/>
    <property type="project" value="UniProtKB-SubCell"/>
</dbReference>
<evidence type="ECO:0000259" key="7">
    <source>
        <dbReference type="PROSITE" id="PS50982"/>
    </source>
</evidence>
<feature type="compositionally biased region" description="Basic and acidic residues" evidence="6">
    <location>
        <begin position="214"/>
        <end position="230"/>
    </location>
</feature>
<accession>A0A2I0A5S7</accession>
<reference evidence="8 9" key="1">
    <citation type="journal article" date="2017" name="Nature">
        <title>The Apostasia genome and the evolution of orchids.</title>
        <authorList>
            <person name="Zhang G.Q."/>
            <person name="Liu K.W."/>
            <person name="Li Z."/>
            <person name="Lohaus R."/>
            <person name="Hsiao Y.Y."/>
            <person name="Niu S.C."/>
            <person name="Wang J.Y."/>
            <person name="Lin Y.C."/>
            <person name="Xu Q."/>
            <person name="Chen L.J."/>
            <person name="Yoshida K."/>
            <person name="Fujiwara S."/>
            <person name="Wang Z.W."/>
            <person name="Zhang Y.Q."/>
            <person name="Mitsuda N."/>
            <person name="Wang M."/>
            <person name="Liu G.H."/>
            <person name="Pecoraro L."/>
            <person name="Huang H.X."/>
            <person name="Xiao X.J."/>
            <person name="Lin M."/>
            <person name="Wu X.Y."/>
            <person name="Wu W.L."/>
            <person name="Chen Y.Y."/>
            <person name="Chang S.B."/>
            <person name="Sakamoto S."/>
            <person name="Ohme-Takagi M."/>
            <person name="Yagi M."/>
            <person name="Zeng S.J."/>
            <person name="Shen C.Y."/>
            <person name="Yeh C.M."/>
            <person name="Luo Y.B."/>
            <person name="Tsai W.C."/>
            <person name="Van de Peer Y."/>
            <person name="Liu Z.J."/>
        </authorList>
    </citation>
    <scope>NUCLEOTIDE SEQUENCE [LARGE SCALE GENOMIC DNA]</scope>
    <source>
        <strain evidence="9">cv. Shenzhen</strain>
        <tissue evidence="8">Stem</tissue>
    </source>
</reference>
<dbReference type="InterPro" id="IPR001739">
    <property type="entry name" value="Methyl_CpG_DNA-bd"/>
</dbReference>
<feature type="domain" description="MBD" evidence="7">
    <location>
        <begin position="17"/>
        <end position="87"/>
    </location>
</feature>
<sequence>MANVSAEQAEEKEKSELEEIVSVDLPAPKGWSKKFTPKKGGTLKRNEIVFISPTGDEIKNRRQLDQYLRAHPGGPSSSEFDWGTGDTPRRSARISEKVKTTPTPTEKSKKRTGSSGSRKANKKAKSAEEGDETEKEASNIEEKVPGEVDVEQAEGTEDKAKEDAIAEGGTTSQGEFNNTKADTVEKADQSEAVELESGKESMAKGDETDALPPKCDKEEASVAVNDKDSEVPVNSKFAATLCSNGEKEDEDNAKDDITCKCDGEQPPVEASTANC</sequence>
<dbReference type="STRING" id="1088818.A0A2I0A5S7"/>
<dbReference type="Proteomes" id="UP000236161">
    <property type="component" value="Unassembled WGS sequence"/>
</dbReference>
<gene>
    <name evidence="8" type="primary">MBD11</name>
    <name evidence="8" type="ORF">AXF42_Ash007549</name>
</gene>
<dbReference type="PROSITE" id="PS50982">
    <property type="entry name" value="MBD"/>
    <property type="match status" value="1"/>
</dbReference>
<keyword evidence="9" id="KW-1185">Reference proteome</keyword>
<evidence type="ECO:0000256" key="5">
    <source>
        <dbReference type="ARBA" id="ARBA00023242"/>
    </source>
</evidence>
<evidence type="ECO:0000256" key="6">
    <source>
        <dbReference type="SAM" id="MobiDB-lite"/>
    </source>
</evidence>
<comment type="subcellular location">
    <subcellularLocation>
        <location evidence="1">Nucleus</location>
    </subcellularLocation>
</comment>
<dbReference type="PANTHER" id="PTHR33729:SF6">
    <property type="entry name" value="METHYL-CPG-BINDING DOMAIN-CONTAINING PROTEIN 11"/>
    <property type="match status" value="1"/>
</dbReference>
<evidence type="ECO:0000313" key="8">
    <source>
        <dbReference type="EMBL" id="PKA50894.1"/>
    </source>
</evidence>
<keyword evidence="4" id="KW-0804">Transcription</keyword>
<protein>
    <submittedName>
        <fullName evidence="8">Methyl-CpG-binding domain-containing protein 11</fullName>
    </submittedName>
</protein>
<dbReference type="Pfam" id="PF01429">
    <property type="entry name" value="MBD"/>
    <property type="match status" value="1"/>
</dbReference>
<dbReference type="OrthoDB" id="1435582at2759"/>
<feature type="compositionally biased region" description="Polar residues" evidence="6">
    <location>
        <begin position="169"/>
        <end position="181"/>
    </location>
</feature>
<feature type="compositionally biased region" description="Basic and acidic residues" evidence="6">
    <location>
        <begin position="254"/>
        <end position="263"/>
    </location>
</feature>
<proteinExistence type="predicted"/>
<evidence type="ECO:0000256" key="1">
    <source>
        <dbReference type="ARBA" id="ARBA00004123"/>
    </source>
</evidence>
<dbReference type="Gene3D" id="3.30.890.10">
    <property type="entry name" value="Methyl-cpg-binding Protein 2, Chain A"/>
    <property type="match status" value="1"/>
</dbReference>
<dbReference type="SUPFAM" id="SSF54171">
    <property type="entry name" value="DNA-binding domain"/>
    <property type="match status" value="1"/>
</dbReference>
<dbReference type="EMBL" id="KZ452015">
    <property type="protein sequence ID" value="PKA50894.1"/>
    <property type="molecule type" value="Genomic_DNA"/>
</dbReference>
<feature type="region of interest" description="Disordered" evidence="6">
    <location>
        <begin position="1"/>
        <end position="21"/>
    </location>
</feature>
<evidence type="ECO:0000313" key="9">
    <source>
        <dbReference type="Proteomes" id="UP000236161"/>
    </source>
</evidence>
<name>A0A2I0A5S7_9ASPA</name>
<keyword evidence="5" id="KW-0539">Nucleus</keyword>
<keyword evidence="2" id="KW-0805">Transcription regulation</keyword>